<dbReference type="InterPro" id="IPR011421">
    <property type="entry name" value="BCNT-C"/>
</dbReference>
<keyword evidence="6" id="KW-1185">Reference proteome</keyword>
<feature type="compositionally biased region" description="Basic and acidic residues" evidence="3">
    <location>
        <begin position="36"/>
        <end position="47"/>
    </location>
</feature>
<feature type="compositionally biased region" description="Basic and acidic residues" evidence="3">
    <location>
        <begin position="105"/>
        <end position="114"/>
    </location>
</feature>
<dbReference type="GO" id="GO:0000812">
    <property type="term" value="C:Swr1 complex"/>
    <property type="evidence" value="ECO:0007669"/>
    <property type="project" value="TreeGrafter"/>
</dbReference>
<evidence type="ECO:0000259" key="4">
    <source>
        <dbReference type="PROSITE" id="PS51279"/>
    </source>
</evidence>
<gene>
    <name evidence="5" type="ORF">BDA99DRAFT_564747</name>
</gene>
<reference evidence="5" key="1">
    <citation type="journal article" date="2022" name="IScience">
        <title>Evolution of zygomycete secretomes and the origins of terrestrial fungal ecologies.</title>
        <authorList>
            <person name="Chang Y."/>
            <person name="Wang Y."/>
            <person name="Mondo S."/>
            <person name="Ahrendt S."/>
            <person name="Andreopoulos W."/>
            <person name="Barry K."/>
            <person name="Beard J."/>
            <person name="Benny G.L."/>
            <person name="Blankenship S."/>
            <person name="Bonito G."/>
            <person name="Cuomo C."/>
            <person name="Desiro A."/>
            <person name="Gervers K.A."/>
            <person name="Hundley H."/>
            <person name="Kuo A."/>
            <person name="LaButti K."/>
            <person name="Lang B.F."/>
            <person name="Lipzen A."/>
            <person name="O'Donnell K."/>
            <person name="Pangilinan J."/>
            <person name="Reynolds N."/>
            <person name="Sandor L."/>
            <person name="Smith M.E."/>
            <person name="Tsang A."/>
            <person name="Grigoriev I.V."/>
            <person name="Stajich J.E."/>
            <person name="Spatafora J.W."/>
        </authorList>
    </citation>
    <scope>NUCLEOTIDE SEQUENCE</scope>
    <source>
        <strain evidence="5">RSA 2281</strain>
    </source>
</reference>
<evidence type="ECO:0000313" key="5">
    <source>
        <dbReference type="EMBL" id="KAI9248511.1"/>
    </source>
</evidence>
<feature type="region of interest" description="Disordered" evidence="3">
    <location>
        <begin position="169"/>
        <end position="196"/>
    </location>
</feature>
<dbReference type="Pfam" id="PF07572">
    <property type="entry name" value="BCNT"/>
    <property type="match status" value="1"/>
</dbReference>
<dbReference type="InterPro" id="IPR027124">
    <property type="entry name" value="Swc5/CFDP1/2"/>
</dbReference>
<dbReference type="PANTHER" id="PTHR48407">
    <property type="entry name" value="CRANIOFACIAL DEVELOPMENT PROTEIN 1"/>
    <property type="match status" value="1"/>
</dbReference>
<feature type="compositionally biased region" description="Acidic residues" evidence="3">
    <location>
        <begin position="25"/>
        <end position="35"/>
    </location>
</feature>
<dbReference type="PANTHER" id="PTHR48407:SF1">
    <property type="entry name" value="CRANIOFACIAL DEVELOPMENT PROTEIN 1"/>
    <property type="match status" value="1"/>
</dbReference>
<feature type="compositionally biased region" description="Basic and acidic residues" evidence="3">
    <location>
        <begin position="1"/>
        <end position="12"/>
    </location>
</feature>
<proteinExistence type="inferred from homology"/>
<sequence>MSSLLPHDEQKQNEQVLLNNQNWDSEGEDDDDSDYTPDRDESDHNELDAESVTSEDEDNQKDEDDCNSSIGGGDSPETPVDTPPTSYRSKRKSSTNESSITVKRTKIEDQEELERKARVDAIWAEMNQKDQDKKKPMIEKQPLDDISSSVNRTSTNTIVSTTDIKNRSPIHSTINTTTVPSNTSVTSQKDQQPLSSTNKPIVTRKKIVRPKSNLSALVSHYNIKVPKMNTLEKSRLDWQGYVDREGIRDDLKYTNKDGYMEKVAFLQRVDDRRLSQLKAGQKATTKR</sequence>
<feature type="compositionally biased region" description="Polar residues" evidence="3">
    <location>
        <begin position="13"/>
        <end position="23"/>
    </location>
</feature>
<reference evidence="5" key="2">
    <citation type="submission" date="2023-02" db="EMBL/GenBank/DDBJ databases">
        <authorList>
            <consortium name="DOE Joint Genome Institute"/>
            <person name="Mondo S.J."/>
            <person name="Chang Y."/>
            <person name="Wang Y."/>
            <person name="Ahrendt S."/>
            <person name="Andreopoulos W."/>
            <person name="Barry K."/>
            <person name="Beard J."/>
            <person name="Benny G.L."/>
            <person name="Blankenship S."/>
            <person name="Bonito G."/>
            <person name="Cuomo C."/>
            <person name="Desiro A."/>
            <person name="Gervers K.A."/>
            <person name="Hundley H."/>
            <person name="Kuo A."/>
            <person name="LaButti K."/>
            <person name="Lang B.F."/>
            <person name="Lipzen A."/>
            <person name="O'Donnell K."/>
            <person name="Pangilinan J."/>
            <person name="Reynolds N."/>
            <person name="Sandor L."/>
            <person name="Smith M.W."/>
            <person name="Tsang A."/>
            <person name="Grigoriev I.V."/>
            <person name="Stajich J.E."/>
            <person name="Spatafora J.W."/>
        </authorList>
    </citation>
    <scope>NUCLEOTIDE SEQUENCE</scope>
    <source>
        <strain evidence="5">RSA 2281</strain>
    </source>
</reference>
<protein>
    <recommendedName>
        <fullName evidence="2">SWR1-complex protein 5</fullName>
    </recommendedName>
</protein>
<feature type="region of interest" description="Disordered" evidence="3">
    <location>
        <begin position="1"/>
        <end position="114"/>
    </location>
</feature>
<dbReference type="Proteomes" id="UP001209540">
    <property type="component" value="Unassembled WGS sequence"/>
</dbReference>
<feature type="compositionally biased region" description="Acidic residues" evidence="3">
    <location>
        <begin position="53"/>
        <end position="66"/>
    </location>
</feature>
<evidence type="ECO:0000256" key="2">
    <source>
        <dbReference type="ARBA" id="ARBA00019138"/>
    </source>
</evidence>
<evidence type="ECO:0000313" key="6">
    <source>
        <dbReference type="Proteomes" id="UP001209540"/>
    </source>
</evidence>
<dbReference type="EMBL" id="JAIXMP010000038">
    <property type="protein sequence ID" value="KAI9248511.1"/>
    <property type="molecule type" value="Genomic_DNA"/>
</dbReference>
<comment type="similarity">
    <text evidence="1">Belongs to the SWC5 family.</text>
</comment>
<comment type="caution">
    <text evidence="5">The sequence shown here is derived from an EMBL/GenBank/DDBJ whole genome shotgun (WGS) entry which is preliminary data.</text>
</comment>
<evidence type="ECO:0000256" key="3">
    <source>
        <dbReference type="SAM" id="MobiDB-lite"/>
    </source>
</evidence>
<name>A0AAD5P8P7_9FUNG</name>
<feature type="compositionally biased region" description="Low complexity" evidence="3">
    <location>
        <begin position="172"/>
        <end position="187"/>
    </location>
</feature>
<organism evidence="5 6">
    <name type="scientific">Phascolomyces articulosus</name>
    <dbReference type="NCBI Taxonomy" id="60185"/>
    <lineage>
        <taxon>Eukaryota</taxon>
        <taxon>Fungi</taxon>
        <taxon>Fungi incertae sedis</taxon>
        <taxon>Mucoromycota</taxon>
        <taxon>Mucoromycotina</taxon>
        <taxon>Mucoromycetes</taxon>
        <taxon>Mucorales</taxon>
        <taxon>Lichtheimiaceae</taxon>
        <taxon>Phascolomyces</taxon>
    </lineage>
</organism>
<accession>A0AAD5P8P7</accession>
<feature type="region of interest" description="Disordered" evidence="3">
    <location>
        <begin position="127"/>
        <end position="150"/>
    </location>
</feature>
<dbReference type="PROSITE" id="PS51279">
    <property type="entry name" value="BCNT_C"/>
    <property type="match status" value="1"/>
</dbReference>
<feature type="compositionally biased region" description="Basic and acidic residues" evidence="3">
    <location>
        <begin position="127"/>
        <end position="143"/>
    </location>
</feature>
<dbReference type="AlphaFoldDB" id="A0AAD5P8P7"/>
<evidence type="ECO:0000256" key="1">
    <source>
        <dbReference type="ARBA" id="ARBA00010465"/>
    </source>
</evidence>
<feature type="domain" description="BCNT-C" evidence="4">
    <location>
        <begin position="208"/>
        <end position="287"/>
    </location>
</feature>